<sequence>MTERYWDPSADAAEHEDLDHLRDHFDPVCPGLTRGRYGRVAGRMAQECPITRTDGFESGIWTVSGYDALLEVHKREGTELSNFPVLLQNFGNVRPVIPMESDPPLHRQYKQIIAEPLSRAAQKEKEPYYREIVRDLLAPVLERGSCDLFTEICNPLAVHALMDALGVPGPDRDRLAELAVSLVRGRAGDGRAAEEIYAYFDGLSAKKRRDPADDIVSRLCSATVDGRPLTETEILDYCMILLPAGFETTASSMSMMFLVLAEEPELQRSLRDDPSSIPTALDELMRYVTPTRSHTRTVTAPFSLGAHDFAVGDRIYLNWAGANHDPAVFDRPDEIVPDRRPNRHMAYGFGAHLCVGVHMARTEMRIAFEEVLAAMGDIRVADPDAVVEQVGTTWAITTLPVEFTVLRRGPVTGR</sequence>
<comment type="caution">
    <text evidence="2">The sequence shown here is derived from an EMBL/GenBank/DDBJ whole genome shotgun (WGS) entry which is preliminary data.</text>
</comment>
<organism evidence="2 3">
    <name type="scientific">Pseudonocardia endophytica</name>
    <dbReference type="NCBI Taxonomy" id="401976"/>
    <lineage>
        <taxon>Bacteria</taxon>
        <taxon>Bacillati</taxon>
        <taxon>Actinomycetota</taxon>
        <taxon>Actinomycetes</taxon>
        <taxon>Pseudonocardiales</taxon>
        <taxon>Pseudonocardiaceae</taxon>
        <taxon>Pseudonocardia</taxon>
    </lineage>
</organism>
<dbReference type="GO" id="GO:0016705">
    <property type="term" value="F:oxidoreductase activity, acting on paired donors, with incorporation or reduction of molecular oxygen"/>
    <property type="evidence" value="ECO:0007669"/>
    <property type="project" value="InterPro"/>
</dbReference>
<dbReference type="PANTHER" id="PTHR46696:SF6">
    <property type="entry name" value="P450, PUTATIVE (EUROFUNG)-RELATED"/>
    <property type="match status" value="1"/>
</dbReference>
<dbReference type="Pfam" id="PF00067">
    <property type="entry name" value="p450"/>
    <property type="match status" value="2"/>
</dbReference>
<dbReference type="GO" id="GO:0020037">
    <property type="term" value="F:heme binding"/>
    <property type="evidence" value="ECO:0007669"/>
    <property type="project" value="InterPro"/>
</dbReference>
<keyword evidence="3" id="KW-1185">Reference proteome</keyword>
<protein>
    <submittedName>
        <fullName evidence="2">Cytochrome P450</fullName>
    </submittedName>
</protein>
<accession>A0A4R1I572</accession>
<dbReference type="Gene3D" id="1.10.630.10">
    <property type="entry name" value="Cytochrome P450"/>
    <property type="match status" value="1"/>
</dbReference>
<dbReference type="RefSeq" id="WP_132421497.1">
    <property type="nucleotide sequence ID" value="NZ_SMFZ01000001.1"/>
</dbReference>
<dbReference type="Proteomes" id="UP000295560">
    <property type="component" value="Unassembled WGS sequence"/>
</dbReference>
<evidence type="ECO:0000313" key="2">
    <source>
        <dbReference type="EMBL" id="TCK25172.1"/>
    </source>
</evidence>
<dbReference type="GO" id="GO:0005506">
    <property type="term" value="F:iron ion binding"/>
    <property type="evidence" value="ECO:0007669"/>
    <property type="project" value="InterPro"/>
</dbReference>
<comment type="similarity">
    <text evidence="1">Belongs to the cytochrome P450 family.</text>
</comment>
<gene>
    <name evidence="2" type="ORF">EV378_0970</name>
</gene>
<dbReference type="PANTHER" id="PTHR46696">
    <property type="entry name" value="P450, PUTATIVE (EUROFUNG)-RELATED"/>
    <property type="match status" value="1"/>
</dbReference>
<proteinExistence type="inferred from homology"/>
<dbReference type="GO" id="GO:0004497">
    <property type="term" value="F:monooxygenase activity"/>
    <property type="evidence" value="ECO:0007669"/>
    <property type="project" value="InterPro"/>
</dbReference>
<dbReference type="InterPro" id="IPR036396">
    <property type="entry name" value="Cyt_P450_sf"/>
</dbReference>
<dbReference type="EMBL" id="SMFZ01000001">
    <property type="protein sequence ID" value="TCK25172.1"/>
    <property type="molecule type" value="Genomic_DNA"/>
</dbReference>
<dbReference type="AlphaFoldDB" id="A0A4R1I572"/>
<dbReference type="PRINTS" id="PR00359">
    <property type="entry name" value="BP450"/>
</dbReference>
<dbReference type="OrthoDB" id="3209493at2"/>
<evidence type="ECO:0000256" key="1">
    <source>
        <dbReference type="ARBA" id="ARBA00010617"/>
    </source>
</evidence>
<dbReference type="InterPro" id="IPR002397">
    <property type="entry name" value="Cyt_P450_B"/>
</dbReference>
<reference evidence="2 3" key="1">
    <citation type="submission" date="2019-03" db="EMBL/GenBank/DDBJ databases">
        <title>Sequencing the genomes of 1000 actinobacteria strains.</title>
        <authorList>
            <person name="Klenk H.-P."/>
        </authorList>
    </citation>
    <scope>NUCLEOTIDE SEQUENCE [LARGE SCALE GENOMIC DNA]</scope>
    <source>
        <strain evidence="2 3">DSM 44969</strain>
    </source>
</reference>
<dbReference type="PRINTS" id="PR00385">
    <property type="entry name" value="P450"/>
</dbReference>
<dbReference type="InterPro" id="IPR001128">
    <property type="entry name" value="Cyt_P450"/>
</dbReference>
<dbReference type="SUPFAM" id="SSF48264">
    <property type="entry name" value="Cytochrome P450"/>
    <property type="match status" value="1"/>
</dbReference>
<evidence type="ECO:0000313" key="3">
    <source>
        <dbReference type="Proteomes" id="UP000295560"/>
    </source>
</evidence>
<name>A0A4R1I572_PSEEN</name>